<dbReference type="AlphaFoldDB" id="A0A843UM05"/>
<evidence type="ECO:0000313" key="3">
    <source>
        <dbReference type="Proteomes" id="UP000652761"/>
    </source>
</evidence>
<protein>
    <submittedName>
        <fullName evidence="2">Uncharacterized protein</fullName>
    </submittedName>
</protein>
<dbReference type="Proteomes" id="UP000652761">
    <property type="component" value="Unassembled WGS sequence"/>
</dbReference>
<dbReference type="EMBL" id="NMUH01000661">
    <property type="protein sequence ID" value="MQL82904.1"/>
    <property type="molecule type" value="Genomic_DNA"/>
</dbReference>
<proteinExistence type="predicted"/>
<accession>A0A843UM05</accession>
<comment type="caution">
    <text evidence="2">The sequence shown here is derived from an EMBL/GenBank/DDBJ whole genome shotgun (WGS) entry which is preliminary data.</text>
</comment>
<evidence type="ECO:0000256" key="1">
    <source>
        <dbReference type="SAM" id="MobiDB-lite"/>
    </source>
</evidence>
<feature type="compositionally biased region" description="Basic and acidic residues" evidence="1">
    <location>
        <begin position="59"/>
        <end position="70"/>
    </location>
</feature>
<feature type="region of interest" description="Disordered" evidence="1">
    <location>
        <begin position="47"/>
        <end position="82"/>
    </location>
</feature>
<organism evidence="2 3">
    <name type="scientific">Colocasia esculenta</name>
    <name type="common">Wild taro</name>
    <name type="synonym">Arum esculentum</name>
    <dbReference type="NCBI Taxonomy" id="4460"/>
    <lineage>
        <taxon>Eukaryota</taxon>
        <taxon>Viridiplantae</taxon>
        <taxon>Streptophyta</taxon>
        <taxon>Embryophyta</taxon>
        <taxon>Tracheophyta</taxon>
        <taxon>Spermatophyta</taxon>
        <taxon>Magnoliopsida</taxon>
        <taxon>Liliopsida</taxon>
        <taxon>Araceae</taxon>
        <taxon>Aroideae</taxon>
        <taxon>Colocasieae</taxon>
        <taxon>Colocasia</taxon>
    </lineage>
</organism>
<gene>
    <name evidence="2" type="ORF">Taro_015387</name>
</gene>
<reference evidence="2" key="1">
    <citation type="submission" date="2017-07" db="EMBL/GenBank/DDBJ databases">
        <title>Taro Niue Genome Assembly and Annotation.</title>
        <authorList>
            <person name="Atibalentja N."/>
            <person name="Keating K."/>
            <person name="Fields C.J."/>
        </authorList>
    </citation>
    <scope>NUCLEOTIDE SEQUENCE</scope>
    <source>
        <strain evidence="2">Niue_2</strain>
        <tissue evidence="2">Leaf</tissue>
    </source>
</reference>
<name>A0A843UM05_COLES</name>
<feature type="compositionally biased region" description="Polar residues" evidence="1">
    <location>
        <begin position="72"/>
        <end position="82"/>
    </location>
</feature>
<evidence type="ECO:0000313" key="2">
    <source>
        <dbReference type="EMBL" id="MQL82904.1"/>
    </source>
</evidence>
<keyword evidence="3" id="KW-1185">Reference proteome</keyword>
<sequence length="349" mass="39471">MSFWGRKTFVTHSEIAILVDDLPYSKLTISPIPRFFGSNDSLDYANRWMSPHAEPPSPSDRKSCSTRREISSPVSGPNSSLGVQSRAADAIAYGRHFAQTGITFRSRLPQLRESLEEPTCGATQSQRSKVVFYSMRDLLPRSWIWVPEHRRYSHPLRFIPTPSAKELGITIRTGIGIAYVTTFWNRHSETVNRALVSRNFVPGPKFPLGACRLPRLRESLAEPTLGAAQSPRSEVIFNSMRDLLPRSWIWVPEHRRYSHPLQFIPTPSAKALGITFRTGIGITYVTTIRNWHSETVDRMQVLRNSVMGPKFTSEHVYQYTDCRTLWSDADIYSPGGRNPPRGPNSASAL</sequence>